<accession>A0A2P2Q302</accession>
<dbReference type="AlphaFoldDB" id="A0A2P2Q302"/>
<dbReference type="EMBL" id="GGEC01080799">
    <property type="protein sequence ID" value="MBX61283.1"/>
    <property type="molecule type" value="Transcribed_RNA"/>
</dbReference>
<evidence type="ECO:0000313" key="1">
    <source>
        <dbReference type="EMBL" id="MBX61283.1"/>
    </source>
</evidence>
<name>A0A2P2Q302_RHIMU</name>
<protein>
    <submittedName>
        <fullName evidence="1">Uncharacterized protein</fullName>
    </submittedName>
</protein>
<proteinExistence type="predicted"/>
<sequence>MLMVTSLGSILFVELGKLLILRMPT</sequence>
<reference evidence="1" key="1">
    <citation type="submission" date="2018-02" db="EMBL/GenBank/DDBJ databases">
        <title>Rhizophora mucronata_Transcriptome.</title>
        <authorList>
            <person name="Meera S.P."/>
            <person name="Sreeshan A."/>
            <person name="Augustine A."/>
        </authorList>
    </citation>
    <scope>NUCLEOTIDE SEQUENCE</scope>
    <source>
        <tissue evidence="1">Leaf</tissue>
    </source>
</reference>
<organism evidence="1">
    <name type="scientific">Rhizophora mucronata</name>
    <name type="common">Asiatic mangrove</name>
    <dbReference type="NCBI Taxonomy" id="61149"/>
    <lineage>
        <taxon>Eukaryota</taxon>
        <taxon>Viridiplantae</taxon>
        <taxon>Streptophyta</taxon>
        <taxon>Embryophyta</taxon>
        <taxon>Tracheophyta</taxon>
        <taxon>Spermatophyta</taxon>
        <taxon>Magnoliopsida</taxon>
        <taxon>eudicotyledons</taxon>
        <taxon>Gunneridae</taxon>
        <taxon>Pentapetalae</taxon>
        <taxon>rosids</taxon>
        <taxon>fabids</taxon>
        <taxon>Malpighiales</taxon>
        <taxon>Rhizophoraceae</taxon>
        <taxon>Rhizophora</taxon>
    </lineage>
</organism>